<dbReference type="PANTHER" id="PTHR13016">
    <property type="entry name" value="AMMECR1 HOMOLOG"/>
    <property type="match status" value="1"/>
</dbReference>
<dbReference type="InterPro" id="IPR036071">
    <property type="entry name" value="AMMECR1_dom_sf"/>
</dbReference>
<evidence type="ECO:0000259" key="1">
    <source>
        <dbReference type="PROSITE" id="PS51112"/>
    </source>
</evidence>
<proteinExistence type="predicted"/>
<dbReference type="InterPro" id="IPR027623">
    <property type="entry name" value="AmmeMemoSam_A"/>
</dbReference>
<dbReference type="PANTHER" id="PTHR13016:SF0">
    <property type="entry name" value="AMME SYNDROME CANDIDATE GENE 1 PROTEIN"/>
    <property type="match status" value="1"/>
</dbReference>
<dbReference type="GO" id="GO:0008198">
    <property type="term" value="F:ferrous iron binding"/>
    <property type="evidence" value="ECO:0007669"/>
    <property type="project" value="InterPro"/>
</dbReference>
<comment type="caution">
    <text evidence="2">The sequence shown here is derived from an EMBL/GenBank/DDBJ whole genome shotgun (WGS) entry which is preliminary data.</text>
</comment>
<dbReference type="RefSeq" id="WP_154433463.1">
    <property type="nucleotide sequence ID" value="NZ_VUNC01000001.1"/>
</dbReference>
<dbReference type="EMBL" id="VUNC01000001">
    <property type="protein sequence ID" value="MST71702.1"/>
    <property type="molecule type" value="Genomic_DNA"/>
</dbReference>
<dbReference type="Gene3D" id="3.30.700.20">
    <property type="entry name" value="Hypothetical protein ph0010, domain 1"/>
    <property type="match status" value="1"/>
</dbReference>
<evidence type="ECO:0000313" key="3">
    <source>
        <dbReference type="Proteomes" id="UP000469325"/>
    </source>
</evidence>
<accession>A0A6N7X861</accession>
<dbReference type="SUPFAM" id="SSF143447">
    <property type="entry name" value="AMMECR1-like"/>
    <property type="match status" value="1"/>
</dbReference>
<keyword evidence="3" id="KW-1185">Reference proteome</keyword>
<dbReference type="Pfam" id="PF01871">
    <property type="entry name" value="AMMECR1"/>
    <property type="match status" value="1"/>
</dbReference>
<gene>
    <name evidence="2" type="primary">amrA</name>
    <name evidence="2" type="ORF">FYJ68_01020</name>
</gene>
<reference evidence="2 3" key="1">
    <citation type="submission" date="2019-08" db="EMBL/GenBank/DDBJ databases">
        <title>In-depth cultivation of the pig gut microbiome towards novel bacterial diversity and tailored functional studies.</title>
        <authorList>
            <person name="Wylensek D."/>
            <person name="Hitch T.C.A."/>
            <person name="Clavel T."/>
        </authorList>
    </citation>
    <scope>NUCLEOTIDE SEQUENCE [LARGE SCALE GENOMIC DNA]</scope>
    <source>
        <strain evidence="2 3">CA-Schmier-601-WT-1</strain>
    </source>
</reference>
<dbReference type="Pfam" id="PF02900">
    <property type="entry name" value="LigB"/>
    <property type="match status" value="1"/>
</dbReference>
<protein>
    <submittedName>
        <fullName evidence="2">AmmeMemoRadiSam system protein A</fullName>
    </submittedName>
</protein>
<feature type="domain" description="AMMECR1" evidence="1">
    <location>
        <begin position="294"/>
        <end position="466"/>
    </location>
</feature>
<dbReference type="InterPro" id="IPR027485">
    <property type="entry name" value="AMMECR1_N"/>
</dbReference>
<organism evidence="2 3">
    <name type="scientific">Olsenella porci</name>
    <dbReference type="NCBI Taxonomy" id="2652279"/>
    <lineage>
        <taxon>Bacteria</taxon>
        <taxon>Bacillati</taxon>
        <taxon>Actinomycetota</taxon>
        <taxon>Coriobacteriia</taxon>
        <taxon>Coriobacteriales</taxon>
        <taxon>Atopobiaceae</taxon>
        <taxon>Olsenella</taxon>
    </lineage>
</organism>
<dbReference type="NCBIfam" id="TIGR04335">
    <property type="entry name" value="AmmeMemoSam_A"/>
    <property type="match status" value="1"/>
</dbReference>
<dbReference type="InterPro" id="IPR004183">
    <property type="entry name" value="Xdiol_dOase_suB"/>
</dbReference>
<sequence length="466" mass="50760">MAILAAFAVPHPPLIIPTVGHGRERGIQSTIDAYDEVGRRVAAVAPDTIVVSTPHSVMYRNYNHISPGAGASGSFAQFGAPQTRYEATYDTQFVSALAAACEAEGLSAGTQGERDPSLDHATMIPIHFIQKYYRDYKIVRIGLSGLSPSAHYRLGALVQRVASVLGRQVVYVASGDLSHKLSEDGPYGFAPEGPRFDERVERAFETGDFLPLLTMDRGFADRAAECGLRSFQIMAGALDGTDVRPELLSHEGPFGVGYAVAAFTPVGDEGADPKRKFLEAYEACHRREMEARREGEDSYVHLARSTVEAFVENGARPMRPRGLPEEMTSRRAGCFVSLKENGELRGCIGTIRPMRDCLADEIASNAISACSSDPRFPPVRPEELPELVYDVDVLGDPEAIESTDQLDVRRYGVVVSAPDGRRGVLLPDLDGVDTVQEQVSIAARKGGIDLDHDEWSLERFEVARHA</sequence>
<dbReference type="AlphaFoldDB" id="A0A6N7X861"/>
<dbReference type="InterPro" id="IPR023473">
    <property type="entry name" value="AMMECR1"/>
</dbReference>
<dbReference type="PROSITE" id="PS51112">
    <property type="entry name" value="AMMECR1"/>
    <property type="match status" value="1"/>
</dbReference>
<dbReference type="Gene3D" id="3.40.830.10">
    <property type="entry name" value="LigB-like"/>
    <property type="match status" value="1"/>
</dbReference>
<dbReference type="InterPro" id="IPR002733">
    <property type="entry name" value="AMMECR1_domain"/>
</dbReference>
<dbReference type="CDD" id="cd07951">
    <property type="entry name" value="ED_3B_N_AMMECR1"/>
    <property type="match status" value="1"/>
</dbReference>
<dbReference type="SUPFAM" id="SSF53213">
    <property type="entry name" value="LigB-like"/>
    <property type="match status" value="1"/>
</dbReference>
<name>A0A6N7X861_9ACTN</name>
<dbReference type="Proteomes" id="UP000469325">
    <property type="component" value="Unassembled WGS sequence"/>
</dbReference>
<evidence type="ECO:0000313" key="2">
    <source>
        <dbReference type="EMBL" id="MST71702.1"/>
    </source>
</evidence>
<dbReference type="GO" id="GO:0016702">
    <property type="term" value="F:oxidoreductase activity, acting on single donors with incorporation of molecular oxygen, incorporation of two atoms of oxygen"/>
    <property type="evidence" value="ECO:0007669"/>
    <property type="project" value="UniProtKB-ARBA"/>
</dbReference>